<dbReference type="AlphaFoldDB" id="A0A395W988"/>
<evidence type="ECO:0000259" key="4">
    <source>
        <dbReference type="PROSITE" id="PS51387"/>
    </source>
</evidence>
<name>A0A395W988_9FIRM</name>
<dbReference type="InterPro" id="IPR016166">
    <property type="entry name" value="FAD-bd_PCMH"/>
</dbReference>
<evidence type="ECO:0000256" key="1">
    <source>
        <dbReference type="ARBA" id="ARBA00022630"/>
    </source>
</evidence>
<reference evidence="5 6" key="1">
    <citation type="submission" date="2018-08" db="EMBL/GenBank/DDBJ databases">
        <title>A genome reference for cultivated species of the human gut microbiota.</title>
        <authorList>
            <person name="Zou Y."/>
            <person name="Xue W."/>
            <person name="Luo G."/>
        </authorList>
    </citation>
    <scope>NUCLEOTIDE SEQUENCE [LARGE SCALE GENOMIC DNA]</scope>
    <source>
        <strain evidence="5 6">AF15-20</strain>
    </source>
</reference>
<dbReference type="PANTHER" id="PTHR42659:SF2">
    <property type="entry name" value="XANTHINE DEHYDROGENASE SUBUNIT C-RELATED"/>
    <property type="match status" value="1"/>
</dbReference>
<dbReference type="Gene3D" id="3.30.465.10">
    <property type="match status" value="1"/>
</dbReference>
<accession>A0A395W988</accession>
<dbReference type="InterPro" id="IPR036318">
    <property type="entry name" value="FAD-bd_PCMH-like_sf"/>
</dbReference>
<dbReference type="PANTHER" id="PTHR42659">
    <property type="entry name" value="XANTHINE DEHYDROGENASE SUBUNIT C-RELATED"/>
    <property type="match status" value="1"/>
</dbReference>
<dbReference type="EMBL" id="QRYQ01000008">
    <property type="protein sequence ID" value="RGU91878.1"/>
    <property type="molecule type" value="Genomic_DNA"/>
</dbReference>
<organism evidence="5 6">
    <name type="scientific">Holdemanella biformis</name>
    <dbReference type="NCBI Taxonomy" id="1735"/>
    <lineage>
        <taxon>Bacteria</taxon>
        <taxon>Bacillati</taxon>
        <taxon>Bacillota</taxon>
        <taxon>Erysipelotrichia</taxon>
        <taxon>Erysipelotrichales</taxon>
        <taxon>Erysipelotrichaceae</taxon>
        <taxon>Holdemanella</taxon>
    </lineage>
</organism>
<feature type="domain" description="FAD-binding PCMH-type" evidence="4">
    <location>
        <begin position="1"/>
        <end position="163"/>
    </location>
</feature>
<sequence length="249" mass="28266">MLRIMNYATPESLDEAYALLTKNKKNMILGGMIWLKMEDIQIPTAIDLSKLGLDQIEEEDAEFKIGAMVTLRQLETHESFNKATCHVFRDAVKDIVGVQLRNLATVGGSVYSRFSFSDVICSLLCLECDVQTHAHGRISLEEFISLPYEKDIVEYIYVKKTNLPSAFVSVRKSATDLSVLNASCTKYADHYRFCFGARPAIAKVYNCDLDHIDFDVYCADNMRGSKEYREKLVEGLTQKLLRRVESYVG</sequence>
<dbReference type="GeneID" id="66578707"/>
<proteinExistence type="predicted"/>
<evidence type="ECO:0000313" key="6">
    <source>
        <dbReference type="Proteomes" id="UP000265489"/>
    </source>
</evidence>
<dbReference type="InterPro" id="IPR002346">
    <property type="entry name" value="Mopterin_DH_FAD-bd"/>
</dbReference>
<dbReference type="GO" id="GO:0071949">
    <property type="term" value="F:FAD binding"/>
    <property type="evidence" value="ECO:0007669"/>
    <property type="project" value="InterPro"/>
</dbReference>
<evidence type="ECO:0000256" key="3">
    <source>
        <dbReference type="ARBA" id="ARBA00023002"/>
    </source>
</evidence>
<dbReference type="Proteomes" id="UP000265489">
    <property type="component" value="Unassembled WGS sequence"/>
</dbReference>
<protein>
    <submittedName>
        <fullName evidence="5">4-hydroxybenzoyl-CoA reductase</fullName>
    </submittedName>
</protein>
<dbReference type="InterPro" id="IPR051312">
    <property type="entry name" value="Diverse_Substr_Oxidored"/>
</dbReference>
<dbReference type="Pfam" id="PF00941">
    <property type="entry name" value="FAD_binding_5"/>
    <property type="match status" value="1"/>
</dbReference>
<dbReference type="InterPro" id="IPR016169">
    <property type="entry name" value="FAD-bd_PCMH_sub2"/>
</dbReference>
<dbReference type="SUPFAM" id="SSF56176">
    <property type="entry name" value="FAD-binding/transporter-associated domain-like"/>
    <property type="match status" value="1"/>
</dbReference>
<comment type="caution">
    <text evidence="5">The sequence shown here is derived from an EMBL/GenBank/DDBJ whole genome shotgun (WGS) entry which is preliminary data.</text>
</comment>
<gene>
    <name evidence="5" type="ORF">DWW32_05615</name>
</gene>
<evidence type="ECO:0000256" key="2">
    <source>
        <dbReference type="ARBA" id="ARBA00022827"/>
    </source>
</evidence>
<dbReference type="PROSITE" id="PS51387">
    <property type="entry name" value="FAD_PCMH"/>
    <property type="match status" value="1"/>
</dbReference>
<keyword evidence="3" id="KW-0560">Oxidoreductase</keyword>
<keyword evidence="2" id="KW-0274">FAD</keyword>
<evidence type="ECO:0000313" key="5">
    <source>
        <dbReference type="EMBL" id="RGU91878.1"/>
    </source>
</evidence>
<dbReference type="RefSeq" id="WP_118325072.1">
    <property type="nucleotide sequence ID" value="NZ_CATXNH010000061.1"/>
</dbReference>
<keyword evidence="1" id="KW-0285">Flavoprotein</keyword>
<dbReference type="GO" id="GO:0016491">
    <property type="term" value="F:oxidoreductase activity"/>
    <property type="evidence" value="ECO:0007669"/>
    <property type="project" value="UniProtKB-KW"/>
</dbReference>